<evidence type="ECO:0000256" key="1">
    <source>
        <dbReference type="ARBA" id="ARBA00010134"/>
    </source>
</evidence>
<sequence length="675" mass="77826">YPPVKAENEKKGFIEIGNGLLVVENVVRDMIKMWSTVDGFVSYRTEGGSYFVSSLCDAITEHKATKDVYEILQKVQLKVDNYNRDESQVTELQTIGFEKIFYFPSVTVVERSKLLNWHAYEMKRKSAGTCLIININKYEAKEKMRFGSEVDVSKLETIFKNLTYNVIVKNDLTAEQIGETIKHTLMHHTRKIDSFVLIVMAHGHTRFNGSVVIYGVDGNEVHINDVTELFNDRDCSNLRGKPKLLFINCCRGSKYECYIYNYMSNSKHFLTAVFDTKIKKKNIASNQGNVAHESFFTDEELETDVWDRNKKYQARNEQSQIRDTMYTFEGGVIKSTMREMILGTRLAEHLLRNLFTMKFNVYDLELMHMSKLFNIINGSVNHGTPSEFSAIGLRKLIYPFRLLGDDKSAYSSNSSYRGIAIIVDNSTRHTTINVDHAMIIFEKLKFKVVYLKNQTKEDILNIAAEYKSKDELKIYDYFVFGFHGRLNKIGKHNIIYGSDRGKVNIKQIMHMFNDDDCPNLKGKPKLFSFEYNGPEKFKAEDRSDDEILLCTDMANIFDAPMEMHMHLSGGCVVQFHTPFAVFETINDYLNQKSYLERTHNTFNDTTKNVMDFLTASCATRGDQSDQQNYCLDFLLNTIVESAISLTTSEITPLYKFKYASNANAFKYPANDIEQY</sequence>
<dbReference type="GO" id="GO:0006508">
    <property type="term" value="P:proteolysis"/>
    <property type="evidence" value="ECO:0007669"/>
    <property type="project" value="InterPro"/>
</dbReference>
<dbReference type="GO" id="GO:0006915">
    <property type="term" value="P:apoptotic process"/>
    <property type="evidence" value="ECO:0007669"/>
    <property type="project" value="TreeGrafter"/>
</dbReference>
<dbReference type="AlphaFoldDB" id="A0A443S2C2"/>
<accession>A0A443S2C2</accession>
<dbReference type="PROSITE" id="PS50207">
    <property type="entry name" value="CASPASE_P10"/>
    <property type="match status" value="1"/>
</dbReference>
<dbReference type="STRING" id="299467.A0A443S2C2"/>
<dbReference type="SMART" id="SM00115">
    <property type="entry name" value="CASc"/>
    <property type="match status" value="1"/>
</dbReference>
<comment type="similarity">
    <text evidence="1 2">Belongs to the peptidase C14A family.</text>
</comment>
<dbReference type="InterPro" id="IPR015917">
    <property type="entry name" value="Pept_C14A"/>
</dbReference>
<comment type="caution">
    <text evidence="5">The sequence shown here is derived from an EMBL/GenBank/DDBJ whole genome shotgun (WGS) entry which is preliminary data.</text>
</comment>
<dbReference type="Gene3D" id="3.40.50.1460">
    <property type="match status" value="2"/>
</dbReference>
<dbReference type="GO" id="GO:0005737">
    <property type="term" value="C:cytoplasm"/>
    <property type="evidence" value="ECO:0007669"/>
    <property type="project" value="TreeGrafter"/>
</dbReference>
<dbReference type="Pfam" id="PF00656">
    <property type="entry name" value="Peptidase_C14"/>
    <property type="match status" value="3"/>
</dbReference>
<feature type="domain" description="Caspase family p10" evidence="3">
    <location>
        <begin position="29"/>
        <end position="104"/>
    </location>
</feature>
<dbReference type="VEuPathDB" id="VectorBase:LDEU010374"/>
<dbReference type="InterPro" id="IPR011600">
    <property type="entry name" value="Pept_C14_caspase"/>
</dbReference>
<protein>
    <submittedName>
        <fullName evidence="5">Caspase-9-like protein</fullName>
    </submittedName>
</protein>
<keyword evidence="6" id="KW-1185">Reference proteome</keyword>
<dbReference type="GO" id="GO:0043525">
    <property type="term" value="P:positive regulation of neuron apoptotic process"/>
    <property type="evidence" value="ECO:0007669"/>
    <property type="project" value="TreeGrafter"/>
</dbReference>
<evidence type="ECO:0000256" key="2">
    <source>
        <dbReference type="RuleBase" id="RU003971"/>
    </source>
</evidence>
<name>A0A443S2C2_9ACAR</name>
<dbReference type="PRINTS" id="PR00376">
    <property type="entry name" value="IL1BCENZYME"/>
</dbReference>
<dbReference type="InterPro" id="IPR002398">
    <property type="entry name" value="Pept_C14"/>
</dbReference>
<gene>
    <name evidence="5" type="ORF">B4U80_11802</name>
</gene>
<dbReference type="PANTHER" id="PTHR10454:SF210">
    <property type="entry name" value="CASPASE-2"/>
    <property type="match status" value="1"/>
</dbReference>
<dbReference type="Proteomes" id="UP000288716">
    <property type="component" value="Unassembled WGS sequence"/>
</dbReference>
<dbReference type="InterPro" id="IPR001309">
    <property type="entry name" value="Pept_C14_p20"/>
</dbReference>
<dbReference type="InterPro" id="IPR029030">
    <property type="entry name" value="Caspase-like_dom_sf"/>
</dbReference>
<dbReference type="Gene3D" id="3.30.70.1470">
    <property type="entry name" value="Caspase-like"/>
    <property type="match status" value="1"/>
</dbReference>
<feature type="non-terminal residue" evidence="5">
    <location>
        <position position="1"/>
    </location>
</feature>
<evidence type="ECO:0000259" key="4">
    <source>
        <dbReference type="PROSITE" id="PS50208"/>
    </source>
</evidence>
<dbReference type="EMBL" id="NCKV01011300">
    <property type="protein sequence ID" value="RWS21666.1"/>
    <property type="molecule type" value="Genomic_DNA"/>
</dbReference>
<organism evidence="5 6">
    <name type="scientific">Leptotrombidium deliense</name>
    <dbReference type="NCBI Taxonomy" id="299467"/>
    <lineage>
        <taxon>Eukaryota</taxon>
        <taxon>Metazoa</taxon>
        <taxon>Ecdysozoa</taxon>
        <taxon>Arthropoda</taxon>
        <taxon>Chelicerata</taxon>
        <taxon>Arachnida</taxon>
        <taxon>Acari</taxon>
        <taxon>Acariformes</taxon>
        <taxon>Trombidiformes</taxon>
        <taxon>Prostigmata</taxon>
        <taxon>Anystina</taxon>
        <taxon>Parasitengona</taxon>
        <taxon>Trombiculoidea</taxon>
        <taxon>Trombiculidae</taxon>
        <taxon>Leptotrombidium</taxon>
    </lineage>
</organism>
<evidence type="ECO:0000259" key="3">
    <source>
        <dbReference type="PROSITE" id="PS50207"/>
    </source>
</evidence>
<dbReference type="InterPro" id="IPR002138">
    <property type="entry name" value="Pept_C14_p10"/>
</dbReference>
<feature type="domain" description="Caspase family p20" evidence="4">
    <location>
        <begin position="126"/>
        <end position="254"/>
    </location>
</feature>
<feature type="non-terminal residue" evidence="5">
    <location>
        <position position="675"/>
    </location>
</feature>
<proteinExistence type="inferred from homology"/>
<feature type="domain" description="Caspase family p20" evidence="4">
    <location>
        <begin position="440"/>
        <end position="527"/>
    </location>
</feature>
<dbReference type="OrthoDB" id="6044770at2759"/>
<dbReference type="SUPFAM" id="SSF52129">
    <property type="entry name" value="Caspase-like"/>
    <property type="match status" value="3"/>
</dbReference>
<dbReference type="GO" id="GO:0004197">
    <property type="term" value="F:cysteine-type endopeptidase activity"/>
    <property type="evidence" value="ECO:0007669"/>
    <property type="project" value="InterPro"/>
</dbReference>
<evidence type="ECO:0000313" key="5">
    <source>
        <dbReference type="EMBL" id="RWS21666.1"/>
    </source>
</evidence>
<dbReference type="PANTHER" id="PTHR10454">
    <property type="entry name" value="CASPASE"/>
    <property type="match status" value="1"/>
</dbReference>
<dbReference type="PROSITE" id="PS50208">
    <property type="entry name" value="CASPASE_P20"/>
    <property type="match status" value="2"/>
</dbReference>
<reference evidence="5 6" key="1">
    <citation type="journal article" date="2018" name="Gigascience">
        <title>Genomes of trombidid mites reveal novel predicted allergens and laterally-transferred genes associated with secondary metabolism.</title>
        <authorList>
            <person name="Dong X."/>
            <person name="Chaisiri K."/>
            <person name="Xia D."/>
            <person name="Armstrong S.D."/>
            <person name="Fang Y."/>
            <person name="Donnelly M.J."/>
            <person name="Kadowaki T."/>
            <person name="McGarry J.W."/>
            <person name="Darby A.C."/>
            <person name="Makepeace B.L."/>
        </authorList>
    </citation>
    <scope>NUCLEOTIDE SEQUENCE [LARGE SCALE GENOMIC DNA]</scope>
    <source>
        <strain evidence="5">UoL-UT</strain>
    </source>
</reference>
<evidence type="ECO:0000313" key="6">
    <source>
        <dbReference type="Proteomes" id="UP000288716"/>
    </source>
</evidence>